<evidence type="ECO:0000313" key="3">
    <source>
        <dbReference type="Proteomes" id="UP001597493"/>
    </source>
</evidence>
<evidence type="ECO:0000313" key="2">
    <source>
        <dbReference type="EMBL" id="MFD2660306.1"/>
    </source>
</evidence>
<sequence length="283" mass="30061">MNTNRIKLFQGEAALVLTALLGFALAAFCGVWTLLYGGEIGAEGDVSKAFSFNAALGIFLLSTAAVAPYSALGAKGRAFFRWSYILIALYAYFAETVQNFRGVNPRFTQDGSAFNAAVASGFALVALLLVLFYILFAVSFFVPKAYKKDPLLVLSVRYAAIAIMISFAAGIWISLNGGRYTGLSGNLIWLHGLGFHALQAVPFAAWLAARKNLSKREAAVRVHWTGIAYILGLAAVGWQTMLGVTVLQWSALPLAALVCFIAAAVPVVQMLAAAKKGSYGAAG</sequence>
<feature type="transmembrane region" description="Helical" evidence="1">
    <location>
        <begin position="187"/>
        <end position="209"/>
    </location>
</feature>
<name>A0ABW5QV08_9BACL</name>
<protein>
    <recommendedName>
        <fullName evidence="4">DUF998 domain-containing protein</fullName>
    </recommendedName>
</protein>
<feature type="transmembrane region" description="Helical" evidence="1">
    <location>
        <begin position="221"/>
        <end position="241"/>
    </location>
</feature>
<gene>
    <name evidence="2" type="ORF">ACFSW5_08470</name>
</gene>
<dbReference type="EMBL" id="JBHUMY010000007">
    <property type="protein sequence ID" value="MFD2660306.1"/>
    <property type="molecule type" value="Genomic_DNA"/>
</dbReference>
<dbReference type="RefSeq" id="WP_379271418.1">
    <property type="nucleotide sequence ID" value="NZ_JBHUMY010000007.1"/>
</dbReference>
<evidence type="ECO:0000256" key="1">
    <source>
        <dbReference type="SAM" id="Phobius"/>
    </source>
</evidence>
<keyword evidence="1" id="KW-0472">Membrane</keyword>
<feature type="transmembrane region" description="Helical" evidence="1">
    <location>
        <begin position="154"/>
        <end position="175"/>
    </location>
</feature>
<accession>A0ABW5QV08</accession>
<organism evidence="2 3">
    <name type="scientific">Paenibacillus thailandensis</name>
    <dbReference type="NCBI Taxonomy" id="393250"/>
    <lineage>
        <taxon>Bacteria</taxon>
        <taxon>Bacillati</taxon>
        <taxon>Bacillota</taxon>
        <taxon>Bacilli</taxon>
        <taxon>Bacillales</taxon>
        <taxon>Paenibacillaceae</taxon>
        <taxon>Paenibacillus</taxon>
    </lineage>
</organism>
<comment type="caution">
    <text evidence="2">The sequence shown here is derived from an EMBL/GenBank/DDBJ whole genome shotgun (WGS) entry which is preliminary data.</text>
</comment>
<proteinExistence type="predicted"/>
<feature type="transmembrane region" description="Helical" evidence="1">
    <location>
        <begin position="114"/>
        <end position="142"/>
    </location>
</feature>
<feature type="transmembrane region" description="Helical" evidence="1">
    <location>
        <begin position="50"/>
        <end position="71"/>
    </location>
</feature>
<keyword evidence="1" id="KW-1133">Transmembrane helix</keyword>
<feature type="transmembrane region" description="Helical" evidence="1">
    <location>
        <begin position="247"/>
        <end position="268"/>
    </location>
</feature>
<dbReference type="Proteomes" id="UP001597493">
    <property type="component" value="Unassembled WGS sequence"/>
</dbReference>
<keyword evidence="3" id="KW-1185">Reference proteome</keyword>
<feature type="transmembrane region" description="Helical" evidence="1">
    <location>
        <begin position="78"/>
        <end position="94"/>
    </location>
</feature>
<evidence type="ECO:0008006" key="4">
    <source>
        <dbReference type="Google" id="ProtNLM"/>
    </source>
</evidence>
<reference evidence="3" key="1">
    <citation type="journal article" date="2019" name="Int. J. Syst. Evol. Microbiol.">
        <title>The Global Catalogue of Microorganisms (GCM) 10K type strain sequencing project: providing services to taxonomists for standard genome sequencing and annotation.</title>
        <authorList>
            <consortium name="The Broad Institute Genomics Platform"/>
            <consortium name="The Broad Institute Genome Sequencing Center for Infectious Disease"/>
            <person name="Wu L."/>
            <person name="Ma J."/>
        </authorList>
    </citation>
    <scope>NUCLEOTIDE SEQUENCE [LARGE SCALE GENOMIC DNA]</scope>
    <source>
        <strain evidence="3">TISTR 1827</strain>
    </source>
</reference>
<keyword evidence="1" id="KW-0812">Transmembrane</keyword>